<dbReference type="VEuPathDB" id="FungiDB:AAP_04198"/>
<dbReference type="InterPro" id="IPR005746">
    <property type="entry name" value="Thioredoxin"/>
</dbReference>
<dbReference type="OrthoDB" id="10263751at2759"/>
<comment type="caution">
    <text evidence="4">The sequence shown here is derived from an EMBL/GenBank/DDBJ whole genome shotgun (WGS) entry which is preliminary data.</text>
</comment>
<evidence type="ECO:0000313" key="5">
    <source>
        <dbReference type="Proteomes" id="UP000242877"/>
    </source>
</evidence>
<dbReference type="Proteomes" id="UP000242877">
    <property type="component" value="Unassembled WGS sequence"/>
</dbReference>
<dbReference type="Gene3D" id="3.40.30.10">
    <property type="entry name" value="Glutaredoxin"/>
    <property type="match status" value="1"/>
</dbReference>
<feature type="domain" description="Thioredoxin" evidence="3">
    <location>
        <begin position="9"/>
        <end position="114"/>
    </location>
</feature>
<dbReference type="PROSITE" id="PS00194">
    <property type="entry name" value="THIOREDOXIN_1"/>
    <property type="match status" value="1"/>
</dbReference>
<dbReference type="PRINTS" id="PR00421">
    <property type="entry name" value="THIOREDOXIN"/>
</dbReference>
<dbReference type="InterPro" id="IPR017937">
    <property type="entry name" value="Thioredoxin_CS"/>
</dbReference>
<dbReference type="EMBL" id="AZGZ01000019">
    <property type="protein sequence ID" value="KZZ89847.1"/>
    <property type="molecule type" value="Genomic_DNA"/>
</dbReference>
<organism evidence="4 5">
    <name type="scientific">Ascosphaera apis ARSEF 7405</name>
    <dbReference type="NCBI Taxonomy" id="392613"/>
    <lineage>
        <taxon>Eukaryota</taxon>
        <taxon>Fungi</taxon>
        <taxon>Dikarya</taxon>
        <taxon>Ascomycota</taxon>
        <taxon>Pezizomycotina</taxon>
        <taxon>Eurotiomycetes</taxon>
        <taxon>Eurotiomycetidae</taxon>
        <taxon>Onygenales</taxon>
        <taxon>Ascosphaeraceae</taxon>
        <taxon>Ascosphaera</taxon>
    </lineage>
</organism>
<proteinExistence type="inferred from homology"/>
<dbReference type="CDD" id="cd02947">
    <property type="entry name" value="TRX_family"/>
    <property type="match status" value="1"/>
</dbReference>
<name>A0A167XAT7_9EURO</name>
<dbReference type="PANTHER" id="PTHR46115">
    <property type="entry name" value="THIOREDOXIN-LIKE PROTEIN 1"/>
    <property type="match status" value="1"/>
</dbReference>
<accession>A0A167XAT7</accession>
<dbReference type="AlphaFoldDB" id="A0A167XAT7"/>
<dbReference type="Pfam" id="PF00085">
    <property type="entry name" value="Thioredoxin"/>
    <property type="match status" value="1"/>
</dbReference>
<protein>
    <submittedName>
        <fullName evidence="4">Thioredoxin</fullName>
    </submittedName>
</protein>
<evidence type="ECO:0000256" key="2">
    <source>
        <dbReference type="ARBA" id="ARBA00023157"/>
    </source>
</evidence>
<dbReference type="PROSITE" id="PS51352">
    <property type="entry name" value="THIOREDOXIN_2"/>
    <property type="match status" value="1"/>
</dbReference>
<evidence type="ECO:0000259" key="3">
    <source>
        <dbReference type="PROSITE" id="PS51352"/>
    </source>
</evidence>
<dbReference type="GO" id="GO:0015035">
    <property type="term" value="F:protein-disulfide reductase activity"/>
    <property type="evidence" value="ECO:0007669"/>
    <property type="project" value="InterPro"/>
</dbReference>
<evidence type="ECO:0000256" key="1">
    <source>
        <dbReference type="ARBA" id="ARBA00008987"/>
    </source>
</evidence>
<keyword evidence="2" id="KW-1015">Disulfide bond</keyword>
<gene>
    <name evidence="4" type="ORF">AAP_04198</name>
</gene>
<sequence length="114" mass="12134">MVVKNISSNDEFKQVISGTASATGSGAQNLVVIDCFAEWCGPCKMIAPKVAQYSDQYTDVGFYKFDVDALPDVAAELGVRAMPTFVFFKNGQKVDEVVGAAPPAIEAAIKKHSA</sequence>
<comment type="similarity">
    <text evidence="1">Belongs to the thioredoxin family.</text>
</comment>
<evidence type="ECO:0000313" key="4">
    <source>
        <dbReference type="EMBL" id="KZZ89847.1"/>
    </source>
</evidence>
<reference evidence="4 5" key="1">
    <citation type="journal article" date="2016" name="Genome Biol. Evol.">
        <title>Divergent and convergent evolution of fungal pathogenicity.</title>
        <authorList>
            <person name="Shang Y."/>
            <person name="Xiao G."/>
            <person name="Zheng P."/>
            <person name="Cen K."/>
            <person name="Zhan S."/>
            <person name="Wang C."/>
        </authorList>
    </citation>
    <scope>NUCLEOTIDE SEQUENCE [LARGE SCALE GENOMIC DNA]</scope>
    <source>
        <strain evidence="4 5">ARSEF 7405</strain>
    </source>
</reference>
<dbReference type="InterPro" id="IPR013766">
    <property type="entry name" value="Thioredoxin_domain"/>
</dbReference>
<dbReference type="InterPro" id="IPR036249">
    <property type="entry name" value="Thioredoxin-like_sf"/>
</dbReference>
<keyword evidence="5" id="KW-1185">Reference proteome</keyword>
<dbReference type="FunFam" id="3.40.30.10:FF:000245">
    <property type="entry name" value="Thioredoxin"/>
    <property type="match status" value="1"/>
</dbReference>
<dbReference type="SUPFAM" id="SSF52833">
    <property type="entry name" value="Thioredoxin-like"/>
    <property type="match status" value="1"/>
</dbReference>
<dbReference type="NCBIfam" id="TIGR01068">
    <property type="entry name" value="thioredoxin"/>
    <property type="match status" value="1"/>
</dbReference>